<dbReference type="SUPFAM" id="SSF103473">
    <property type="entry name" value="MFS general substrate transporter"/>
    <property type="match status" value="1"/>
</dbReference>
<dbReference type="InterPro" id="IPR036259">
    <property type="entry name" value="MFS_trans_sf"/>
</dbReference>
<dbReference type="CDD" id="cd17316">
    <property type="entry name" value="MFS_SV2_like"/>
    <property type="match status" value="1"/>
</dbReference>
<evidence type="ECO:0000256" key="7">
    <source>
        <dbReference type="SAM" id="Phobius"/>
    </source>
</evidence>
<accession>A0ABU5A0M5</accession>
<feature type="transmembrane region" description="Helical" evidence="7">
    <location>
        <begin position="153"/>
        <end position="174"/>
    </location>
</feature>
<dbReference type="Proteomes" id="UP001285154">
    <property type="component" value="Unassembled WGS sequence"/>
</dbReference>
<evidence type="ECO:0000256" key="4">
    <source>
        <dbReference type="ARBA" id="ARBA00022692"/>
    </source>
</evidence>
<keyword evidence="4 7" id="KW-0812">Transmembrane</keyword>
<dbReference type="InterPro" id="IPR005828">
    <property type="entry name" value="MFS_sugar_transport-like"/>
</dbReference>
<sequence>MTEQAVLETEPLSTIVDGPQIGPLHLFILATCALGLFFDTAELAIGAVFSTLFSAPPYSIEPARLSLLLAAASLGAIVGAPAAGWLADRYGRRPMLLLAAAIVVVTSIAAAASPNLMFLIIMRALSGLALGAYPPLAAAYLTDILPARRRGPLIMLTVALGYVGPVVLIFLVRFLTPLQPLGIEAWRWAFISCALIAFINLLMTWRIPETPRWLAAKGRTAEAGAVLARLGGRQDGRAVRGLTMPIDAAGPSDMQQFMRRMGFLILVYFLVPWSTSGFPLLSGAVLVQKGVTIEDSLLYVGVANFGPIVGAILCGFVIDVLERKTTLVACAVAMAILGMGYGFALQPVWLMGLGLAFNMVIAIFLPVVVIYAAELFPTARRGRATSWSWASRGIGATLVPLTLLPLLQSVGPVPMFAVVTGTLVLFSIIVQLFGPAGAAGRSAH</sequence>
<protein>
    <submittedName>
        <fullName evidence="9">MFS transporter</fullName>
    </submittedName>
</protein>
<dbReference type="Gene3D" id="1.20.1250.20">
    <property type="entry name" value="MFS general substrate transporter like domains"/>
    <property type="match status" value="1"/>
</dbReference>
<feature type="transmembrane region" description="Helical" evidence="7">
    <location>
        <begin position="389"/>
        <end position="407"/>
    </location>
</feature>
<evidence type="ECO:0000256" key="2">
    <source>
        <dbReference type="ARBA" id="ARBA00010992"/>
    </source>
</evidence>
<dbReference type="PROSITE" id="PS50850">
    <property type="entry name" value="MFS"/>
    <property type="match status" value="1"/>
</dbReference>
<feature type="transmembrane region" description="Helical" evidence="7">
    <location>
        <begin position="26"/>
        <end position="53"/>
    </location>
</feature>
<proteinExistence type="inferred from homology"/>
<dbReference type="PANTHER" id="PTHR23511:SF34">
    <property type="entry name" value="SYNAPTIC VESICLE GLYCOPROTEIN 2"/>
    <property type="match status" value="1"/>
</dbReference>
<feature type="transmembrane region" description="Helical" evidence="7">
    <location>
        <begin position="263"/>
        <end position="285"/>
    </location>
</feature>
<dbReference type="InterPro" id="IPR020846">
    <property type="entry name" value="MFS_dom"/>
</dbReference>
<keyword evidence="3" id="KW-0813">Transport</keyword>
<organism evidence="9 10">
    <name type="scientific">Mesorhizobium vachelliae</name>
    <dbReference type="NCBI Taxonomy" id="3072309"/>
    <lineage>
        <taxon>Bacteria</taxon>
        <taxon>Pseudomonadati</taxon>
        <taxon>Pseudomonadota</taxon>
        <taxon>Alphaproteobacteria</taxon>
        <taxon>Hyphomicrobiales</taxon>
        <taxon>Phyllobacteriaceae</taxon>
        <taxon>Mesorhizobium</taxon>
    </lineage>
</organism>
<comment type="similarity">
    <text evidence="2">Belongs to the major facilitator superfamily. Sugar transporter (TC 2.A.1.1) family.</text>
</comment>
<feature type="domain" description="Major facilitator superfamily (MFS) profile" evidence="8">
    <location>
        <begin position="28"/>
        <end position="438"/>
    </location>
</feature>
<evidence type="ECO:0000256" key="3">
    <source>
        <dbReference type="ARBA" id="ARBA00022448"/>
    </source>
</evidence>
<dbReference type="PANTHER" id="PTHR23511">
    <property type="entry name" value="SYNAPTIC VESICLE GLYCOPROTEIN 2"/>
    <property type="match status" value="1"/>
</dbReference>
<keyword evidence="10" id="KW-1185">Reference proteome</keyword>
<evidence type="ECO:0000256" key="6">
    <source>
        <dbReference type="ARBA" id="ARBA00023136"/>
    </source>
</evidence>
<feature type="transmembrane region" description="Helical" evidence="7">
    <location>
        <begin position="65"/>
        <end position="87"/>
    </location>
</feature>
<feature type="transmembrane region" description="Helical" evidence="7">
    <location>
        <begin position="186"/>
        <end position="205"/>
    </location>
</feature>
<reference evidence="9 10" key="1">
    <citation type="submission" date="2023-08" db="EMBL/GenBank/DDBJ databases">
        <title>Implementing the SeqCode for naming new Mesorhizobium species isolated from Vachellia karroo root nodules.</title>
        <authorList>
            <person name="Van Lill M."/>
        </authorList>
    </citation>
    <scope>NUCLEOTIDE SEQUENCE [LARGE SCALE GENOMIC DNA]</scope>
    <source>
        <strain evidence="9 10">VK25D</strain>
    </source>
</reference>
<dbReference type="InterPro" id="IPR005829">
    <property type="entry name" value="Sugar_transporter_CS"/>
</dbReference>
<keyword evidence="6 7" id="KW-0472">Membrane</keyword>
<evidence type="ECO:0000256" key="1">
    <source>
        <dbReference type="ARBA" id="ARBA00004141"/>
    </source>
</evidence>
<feature type="transmembrane region" description="Helical" evidence="7">
    <location>
        <begin position="413"/>
        <end position="434"/>
    </location>
</feature>
<feature type="transmembrane region" description="Helical" evidence="7">
    <location>
        <begin position="94"/>
        <end position="112"/>
    </location>
</feature>
<evidence type="ECO:0000256" key="5">
    <source>
        <dbReference type="ARBA" id="ARBA00022989"/>
    </source>
</evidence>
<gene>
    <name evidence="9" type="ORF">RFM42_07560</name>
</gene>
<evidence type="ECO:0000313" key="10">
    <source>
        <dbReference type="Proteomes" id="UP001285154"/>
    </source>
</evidence>
<feature type="transmembrane region" description="Helical" evidence="7">
    <location>
        <begin position="297"/>
        <end position="318"/>
    </location>
</feature>
<dbReference type="EMBL" id="JAVIIQ010000003">
    <property type="protein sequence ID" value="MDX8530830.1"/>
    <property type="molecule type" value="Genomic_DNA"/>
</dbReference>
<dbReference type="PROSITE" id="PS00216">
    <property type="entry name" value="SUGAR_TRANSPORT_1"/>
    <property type="match status" value="1"/>
</dbReference>
<evidence type="ECO:0000313" key="9">
    <source>
        <dbReference type="EMBL" id="MDX8530830.1"/>
    </source>
</evidence>
<name>A0ABU5A0M5_9HYPH</name>
<comment type="caution">
    <text evidence="9">The sequence shown here is derived from an EMBL/GenBank/DDBJ whole genome shotgun (WGS) entry which is preliminary data.</text>
</comment>
<feature type="transmembrane region" description="Helical" evidence="7">
    <location>
        <begin position="325"/>
        <end position="344"/>
    </location>
</feature>
<dbReference type="Pfam" id="PF00083">
    <property type="entry name" value="Sugar_tr"/>
    <property type="match status" value="1"/>
</dbReference>
<dbReference type="RefSeq" id="WP_320246229.1">
    <property type="nucleotide sequence ID" value="NZ_JAVIIQ010000003.1"/>
</dbReference>
<feature type="transmembrane region" description="Helical" evidence="7">
    <location>
        <begin position="118"/>
        <end position="141"/>
    </location>
</feature>
<comment type="subcellular location">
    <subcellularLocation>
        <location evidence="1">Membrane</location>
        <topology evidence="1">Multi-pass membrane protein</topology>
    </subcellularLocation>
</comment>
<evidence type="ECO:0000259" key="8">
    <source>
        <dbReference type="PROSITE" id="PS50850"/>
    </source>
</evidence>
<keyword evidence="5 7" id="KW-1133">Transmembrane helix</keyword>
<feature type="transmembrane region" description="Helical" evidence="7">
    <location>
        <begin position="350"/>
        <end position="377"/>
    </location>
</feature>